<dbReference type="EMBL" id="AGEL01000007">
    <property type="protein sequence ID" value="EHO16501.1"/>
    <property type="molecule type" value="Genomic_DNA"/>
</dbReference>
<proteinExistence type="predicted"/>
<accession>A0AA36Y4D5</accession>
<reference evidence="2 3" key="1">
    <citation type="submission" date="2011-10" db="EMBL/GenBank/DDBJ databases">
        <title>The Genome Sequence of Lachnospiraceae bacterium ACC2.</title>
        <authorList>
            <consortium name="The Broad Institute Genome Sequencing Platform"/>
            <person name="Earl A."/>
            <person name="Ward D."/>
            <person name="Feldgarden M."/>
            <person name="Gevers D."/>
            <person name="Sizova M."/>
            <person name="Hazen A."/>
            <person name="Epstein S."/>
            <person name="Young S.K."/>
            <person name="Zeng Q."/>
            <person name="Gargeya S."/>
            <person name="Fitzgerald M."/>
            <person name="Haas B."/>
            <person name="Abouelleil A."/>
            <person name="Alvarado L."/>
            <person name="Arachchi H.M."/>
            <person name="Berlin A."/>
            <person name="Brown A."/>
            <person name="Chapman S.B."/>
            <person name="Chen Z."/>
            <person name="Dunbar C."/>
            <person name="Freedman E."/>
            <person name="Gearin G."/>
            <person name="Goldberg J."/>
            <person name="Griggs A."/>
            <person name="Gujja S."/>
            <person name="Heiman D."/>
            <person name="Howarth C."/>
            <person name="Larson L."/>
            <person name="Lui A."/>
            <person name="MacDonald P.J.P."/>
            <person name="Montmayeur A."/>
            <person name="Murphy C."/>
            <person name="Neiman D."/>
            <person name="Pearson M."/>
            <person name="Priest M."/>
            <person name="Roberts A."/>
            <person name="Saif S."/>
            <person name="Shea T."/>
            <person name="Shenoy N."/>
            <person name="Sisk P."/>
            <person name="Stolte C."/>
            <person name="Sykes S."/>
            <person name="Wortman J."/>
            <person name="Nusbaum C."/>
            <person name="Birren B."/>
        </authorList>
    </citation>
    <scope>NUCLEOTIDE SEQUENCE [LARGE SCALE GENOMIC DNA]</scope>
    <source>
        <strain evidence="2 3">ACC2</strain>
    </source>
</reference>
<evidence type="ECO:0000313" key="2">
    <source>
        <dbReference type="EMBL" id="EHO16501.1"/>
    </source>
</evidence>
<organism evidence="2 3">
    <name type="scientific">Stomatobaculum longum</name>
    <dbReference type="NCBI Taxonomy" id="796942"/>
    <lineage>
        <taxon>Bacteria</taxon>
        <taxon>Bacillati</taxon>
        <taxon>Bacillota</taxon>
        <taxon>Clostridia</taxon>
        <taxon>Lachnospirales</taxon>
        <taxon>Lachnospiraceae</taxon>
        <taxon>Stomatobaculum</taxon>
    </lineage>
</organism>
<name>A0AA36Y4D5_9FIRM</name>
<feature type="chain" id="PRO_5041270298" evidence="1">
    <location>
        <begin position="39"/>
        <end position="225"/>
    </location>
</feature>
<evidence type="ECO:0000256" key="1">
    <source>
        <dbReference type="SAM" id="SignalP"/>
    </source>
</evidence>
<protein>
    <submittedName>
        <fullName evidence="2">Uncharacterized protein</fullName>
    </submittedName>
</protein>
<gene>
    <name evidence="2" type="ORF">HMPREF9623_01200</name>
</gene>
<dbReference type="GeneID" id="86940960"/>
<dbReference type="RefSeq" id="WP_009533033.1">
    <property type="nucleotide sequence ID" value="NZ_JH590863.1"/>
</dbReference>
<evidence type="ECO:0000313" key="3">
    <source>
        <dbReference type="Proteomes" id="UP000018466"/>
    </source>
</evidence>
<keyword evidence="1" id="KW-0732">Signal</keyword>
<dbReference type="Proteomes" id="UP000018466">
    <property type="component" value="Unassembled WGS sequence"/>
</dbReference>
<feature type="signal peptide" evidence="1">
    <location>
        <begin position="1"/>
        <end position="38"/>
    </location>
</feature>
<sequence>MKTKKQNVERRLTSGVKRALCCGLSASLLALSSVPAYAGVQQLDLGTEHIRLEQVNAGTIRVESESGVQLVRTENTATGRKVTIRDLNTGEEQYMLYDATSNTVYSSITGKTVQLEEQGNGIELQSTITHTTEYISFAQVRQAVGETGKAANVVGFFLSWIPETKAAGDLSRKVGEILQMLKYAIPNDSSHGFKLSIKVEKFYRTRGGRRYVWSTQKTITGVQRY</sequence>
<dbReference type="AlphaFoldDB" id="A0AA36Y4D5"/>
<comment type="caution">
    <text evidence="2">The sequence shown here is derived from an EMBL/GenBank/DDBJ whole genome shotgun (WGS) entry which is preliminary data.</text>
</comment>
<keyword evidence="3" id="KW-1185">Reference proteome</keyword>